<accession>A0A2J6SDA4</accession>
<sequence>MRTSQILTIFWSTISVVAVDPIVDLSYSKYEGTALPGGVTQWLGIRYAAPPLGPLRFAAPINPVYNSTIQKANKHGTLCLANQAGPGLQYGKQPTDEDCLFVDVYAPTNATEDSNLPVMVFIQGGGWSSDSNGNFNGSLLVANSGMNMVVVTLNYRVGLLGSLASKEVIEAGSLNNGLKDVIFVLQWVQDRINLFGGNIHHVVLSGDSVGAMIITYLQAAYNGTGLPGYFHAVAAESTAFAGDAQVVDLQPHYDDLVKATGCSNQTDTLTCLRGLNVTDLQTKSPGVGWSPCIDHDILVAPLYQLYESRIFRQVPAIYGSTTDEGTKNVDKTVTSTTLDKGIRNQVGNITDTQLQEWKTVYPESLNNVTFSGTLLNATYPGAGNEWQRFAAMFGDAGIRCIAYFQSDMLAYAGNTQNWHYHYDVLDPRDEANGNRVYHTVELNAIWGPNNTDGSPPPSYYVPNDKGGNAGAIPVIQSYWISFILTLDPNTLRSKDLAQWDPWTLATRRRLLFHNNGTMMESMTDAEKARCKFVMPYSKAKNAYSQPLTTLPPFANGTYPDPYQ</sequence>
<dbReference type="STRING" id="1149755.A0A2J6SDA4"/>
<dbReference type="Proteomes" id="UP000235786">
    <property type="component" value="Unassembled WGS sequence"/>
</dbReference>
<evidence type="ECO:0000313" key="4">
    <source>
        <dbReference type="Proteomes" id="UP000235786"/>
    </source>
</evidence>
<name>A0A2J6SDA4_HYAVF</name>
<keyword evidence="4" id="KW-1185">Reference proteome</keyword>
<feature type="signal peptide" evidence="1">
    <location>
        <begin position="1"/>
        <end position="18"/>
    </location>
</feature>
<evidence type="ECO:0000256" key="1">
    <source>
        <dbReference type="SAM" id="SignalP"/>
    </source>
</evidence>
<proteinExistence type="predicted"/>
<dbReference type="PROSITE" id="PS00941">
    <property type="entry name" value="CARBOXYLESTERASE_B_2"/>
    <property type="match status" value="1"/>
</dbReference>
<dbReference type="InterPro" id="IPR019819">
    <property type="entry name" value="Carboxylesterase_B_CS"/>
</dbReference>
<dbReference type="PANTHER" id="PTHR11559">
    <property type="entry name" value="CARBOXYLESTERASE"/>
    <property type="match status" value="1"/>
</dbReference>
<dbReference type="InterPro" id="IPR050309">
    <property type="entry name" value="Type-B_Carboxylest/Lipase"/>
</dbReference>
<dbReference type="EMBL" id="KZ613937">
    <property type="protein sequence ID" value="PMD48747.1"/>
    <property type="molecule type" value="Genomic_DNA"/>
</dbReference>
<organism evidence="3 4">
    <name type="scientific">Hyaloscypha variabilis (strain UAMH 11265 / GT02V1 / F)</name>
    <name type="common">Meliniomyces variabilis</name>
    <dbReference type="NCBI Taxonomy" id="1149755"/>
    <lineage>
        <taxon>Eukaryota</taxon>
        <taxon>Fungi</taxon>
        <taxon>Dikarya</taxon>
        <taxon>Ascomycota</taxon>
        <taxon>Pezizomycotina</taxon>
        <taxon>Leotiomycetes</taxon>
        <taxon>Helotiales</taxon>
        <taxon>Hyaloscyphaceae</taxon>
        <taxon>Hyaloscypha</taxon>
        <taxon>Hyaloscypha variabilis</taxon>
    </lineage>
</organism>
<protein>
    <submittedName>
        <fullName evidence="3">Alpha/beta-hydrolase</fullName>
    </submittedName>
</protein>
<dbReference type="OrthoDB" id="408631at2759"/>
<dbReference type="SUPFAM" id="SSF53474">
    <property type="entry name" value="alpha/beta-Hydrolases"/>
    <property type="match status" value="1"/>
</dbReference>
<dbReference type="Pfam" id="PF00135">
    <property type="entry name" value="COesterase"/>
    <property type="match status" value="1"/>
</dbReference>
<keyword evidence="3" id="KW-0378">Hydrolase</keyword>
<dbReference type="Gene3D" id="3.40.50.1820">
    <property type="entry name" value="alpha/beta hydrolase"/>
    <property type="match status" value="1"/>
</dbReference>
<evidence type="ECO:0000313" key="3">
    <source>
        <dbReference type="EMBL" id="PMD48747.1"/>
    </source>
</evidence>
<dbReference type="InterPro" id="IPR002018">
    <property type="entry name" value="CarbesteraseB"/>
</dbReference>
<gene>
    <name evidence="3" type="ORF">L207DRAFT_477381</name>
</gene>
<reference evidence="3 4" key="1">
    <citation type="submission" date="2016-04" db="EMBL/GenBank/DDBJ databases">
        <title>A degradative enzymes factory behind the ericoid mycorrhizal symbiosis.</title>
        <authorList>
            <consortium name="DOE Joint Genome Institute"/>
            <person name="Martino E."/>
            <person name="Morin E."/>
            <person name="Grelet G."/>
            <person name="Kuo A."/>
            <person name="Kohler A."/>
            <person name="Daghino S."/>
            <person name="Barry K."/>
            <person name="Choi C."/>
            <person name="Cichocki N."/>
            <person name="Clum A."/>
            <person name="Copeland A."/>
            <person name="Hainaut M."/>
            <person name="Haridas S."/>
            <person name="Labutti K."/>
            <person name="Lindquist E."/>
            <person name="Lipzen A."/>
            <person name="Khouja H.-R."/>
            <person name="Murat C."/>
            <person name="Ohm R."/>
            <person name="Olson A."/>
            <person name="Spatafora J."/>
            <person name="Veneault-Fourrey C."/>
            <person name="Henrissat B."/>
            <person name="Grigoriev I."/>
            <person name="Martin F."/>
            <person name="Perotto S."/>
        </authorList>
    </citation>
    <scope>NUCLEOTIDE SEQUENCE [LARGE SCALE GENOMIC DNA]</scope>
    <source>
        <strain evidence="3 4">F</strain>
    </source>
</reference>
<dbReference type="GO" id="GO:0016787">
    <property type="term" value="F:hydrolase activity"/>
    <property type="evidence" value="ECO:0007669"/>
    <property type="project" value="UniProtKB-KW"/>
</dbReference>
<feature type="domain" description="Carboxylesterase type B" evidence="2">
    <location>
        <begin position="20"/>
        <end position="525"/>
    </location>
</feature>
<keyword evidence="1" id="KW-0732">Signal</keyword>
<evidence type="ECO:0000259" key="2">
    <source>
        <dbReference type="Pfam" id="PF00135"/>
    </source>
</evidence>
<dbReference type="AlphaFoldDB" id="A0A2J6SDA4"/>
<dbReference type="InterPro" id="IPR029058">
    <property type="entry name" value="AB_hydrolase_fold"/>
</dbReference>
<feature type="chain" id="PRO_5014440854" evidence="1">
    <location>
        <begin position="19"/>
        <end position="563"/>
    </location>
</feature>